<protein>
    <submittedName>
        <fullName evidence="8">DNA helicase</fullName>
    </submittedName>
</protein>
<dbReference type="AlphaFoldDB" id="A0A919UDM2"/>
<dbReference type="InterPro" id="IPR000212">
    <property type="entry name" value="DNA_helicase_UvrD/REP"/>
</dbReference>
<evidence type="ECO:0000256" key="1">
    <source>
        <dbReference type="ARBA" id="ARBA00022741"/>
    </source>
</evidence>
<dbReference type="SUPFAM" id="SSF52540">
    <property type="entry name" value="P-loop containing nucleoside triphosphate hydrolases"/>
    <property type="match status" value="1"/>
</dbReference>
<proteinExistence type="predicted"/>
<feature type="domain" description="UvrD-like helicase ATP-binding" evidence="7">
    <location>
        <begin position="175"/>
        <end position="513"/>
    </location>
</feature>
<dbReference type="GO" id="GO:0003677">
    <property type="term" value="F:DNA binding"/>
    <property type="evidence" value="ECO:0007669"/>
    <property type="project" value="InterPro"/>
</dbReference>
<evidence type="ECO:0000313" key="8">
    <source>
        <dbReference type="EMBL" id="GIG47770.1"/>
    </source>
</evidence>
<dbReference type="PANTHER" id="PTHR11070:SF45">
    <property type="entry name" value="DNA 3'-5' HELICASE"/>
    <property type="match status" value="1"/>
</dbReference>
<dbReference type="EMBL" id="BONQ01000087">
    <property type="protein sequence ID" value="GIG47770.1"/>
    <property type="molecule type" value="Genomic_DNA"/>
</dbReference>
<keyword evidence="2 5" id="KW-0378">Hydrolase</keyword>
<gene>
    <name evidence="8" type="ORF">Dsi01nite_058110</name>
</gene>
<name>A0A919UDM2_9ACTN</name>
<dbReference type="GO" id="GO:0043138">
    <property type="term" value="F:3'-5' DNA helicase activity"/>
    <property type="evidence" value="ECO:0007669"/>
    <property type="project" value="TreeGrafter"/>
</dbReference>
<organism evidence="8 9">
    <name type="scientific">Dactylosporangium siamense</name>
    <dbReference type="NCBI Taxonomy" id="685454"/>
    <lineage>
        <taxon>Bacteria</taxon>
        <taxon>Bacillati</taxon>
        <taxon>Actinomycetota</taxon>
        <taxon>Actinomycetes</taxon>
        <taxon>Micromonosporales</taxon>
        <taxon>Micromonosporaceae</taxon>
        <taxon>Dactylosporangium</taxon>
    </lineage>
</organism>
<evidence type="ECO:0000256" key="5">
    <source>
        <dbReference type="PROSITE-ProRule" id="PRU00560"/>
    </source>
</evidence>
<feature type="coiled-coil region" evidence="6">
    <location>
        <begin position="5"/>
        <end position="32"/>
    </location>
</feature>
<dbReference type="GO" id="GO:0005829">
    <property type="term" value="C:cytosol"/>
    <property type="evidence" value="ECO:0007669"/>
    <property type="project" value="TreeGrafter"/>
</dbReference>
<evidence type="ECO:0000256" key="2">
    <source>
        <dbReference type="ARBA" id="ARBA00022801"/>
    </source>
</evidence>
<keyword evidence="6" id="KW-0175">Coiled coil</keyword>
<feature type="binding site" evidence="5">
    <location>
        <begin position="196"/>
        <end position="203"/>
    </location>
    <ligand>
        <name>ATP</name>
        <dbReference type="ChEBI" id="CHEBI:30616"/>
    </ligand>
</feature>
<dbReference type="PROSITE" id="PS51198">
    <property type="entry name" value="UVRD_HELICASE_ATP_BIND"/>
    <property type="match status" value="1"/>
</dbReference>
<dbReference type="InterPro" id="IPR027417">
    <property type="entry name" value="P-loop_NTPase"/>
</dbReference>
<keyword evidence="4 5" id="KW-0067">ATP-binding</keyword>
<sequence>MPALQDELAAERAHLEASRKALRRMREHAEDLFATGNQVAGDPFAAETLGRHLARRIAELADSPDTPLFFGKLDVAAVDDDEGGRFHVGRRHVTDVAGEPMVLDWRAPMSRKFYQASVKDPQDVSTRRRFGFVRGELTSFEDEHLRAGEELGTSRILLEEIERPRVGPMRDIVATIQPEQDELVRAELDESICVQGAPGTGKTAVGLHRAAYLLYLHRERLRRSGVLIVGPNSAFLSYIASVLPALGEIEVQQSTIDGLLGTPVKGVDADAAAEVKHDPRMATVLARRLNAKIKRPEEPLTVSDGSYRWRVSTEALRRIVDDVRREAPPYGIGRERVRARIVSLLMRQSEARRGDSPSEGWQRRMGRSQPVLEVLDHAWPAVTPEQLVFEVLSDPADEVLEPHEQAAIAWAKPPKTAKSARWTVADAVLIDEAAGLIDRVPSFGHVVLDEAQDLSPMQARVIARRSEHGSITLLGDLAQGTAPWAAREWRTLLGHLGKPGARVVPLTTGFRVPAVVVALANRLLPALGVDVPEARSLRTDGALTIGAFPLAEVVQRALAFEGSIGVIAADATVPQIVAAGIESERVTVLPASLAKGLEYDHVIVVEPADIVDAEPRGLNRLFVVLTRAVSRLDVLHERPLPPPLDRVS</sequence>
<evidence type="ECO:0000259" key="7">
    <source>
        <dbReference type="PROSITE" id="PS51198"/>
    </source>
</evidence>
<evidence type="ECO:0000313" key="9">
    <source>
        <dbReference type="Proteomes" id="UP000660611"/>
    </source>
</evidence>
<dbReference type="InterPro" id="IPR014016">
    <property type="entry name" value="UvrD-like_ATP-bd"/>
</dbReference>
<keyword evidence="9" id="KW-1185">Reference proteome</keyword>
<evidence type="ECO:0000256" key="6">
    <source>
        <dbReference type="SAM" id="Coils"/>
    </source>
</evidence>
<dbReference type="Gene3D" id="3.40.50.300">
    <property type="entry name" value="P-loop containing nucleotide triphosphate hydrolases"/>
    <property type="match status" value="2"/>
</dbReference>
<dbReference type="Proteomes" id="UP000660611">
    <property type="component" value="Unassembled WGS sequence"/>
</dbReference>
<evidence type="ECO:0000256" key="3">
    <source>
        <dbReference type="ARBA" id="ARBA00022806"/>
    </source>
</evidence>
<keyword evidence="1 5" id="KW-0547">Nucleotide-binding</keyword>
<evidence type="ECO:0000256" key="4">
    <source>
        <dbReference type="ARBA" id="ARBA00022840"/>
    </source>
</evidence>
<keyword evidence="3 5" id="KW-0347">Helicase</keyword>
<dbReference type="GO" id="GO:0016787">
    <property type="term" value="F:hydrolase activity"/>
    <property type="evidence" value="ECO:0007669"/>
    <property type="project" value="UniProtKB-UniRule"/>
</dbReference>
<comment type="caution">
    <text evidence="8">The sequence shown here is derived from an EMBL/GenBank/DDBJ whole genome shotgun (WGS) entry which is preliminary data.</text>
</comment>
<reference evidence="8" key="1">
    <citation type="submission" date="2021-01" db="EMBL/GenBank/DDBJ databases">
        <title>Whole genome shotgun sequence of Dactylosporangium siamense NBRC 106093.</title>
        <authorList>
            <person name="Komaki H."/>
            <person name="Tamura T."/>
        </authorList>
    </citation>
    <scope>NUCLEOTIDE SEQUENCE</scope>
    <source>
        <strain evidence="8">NBRC 106093</strain>
    </source>
</reference>
<dbReference type="PANTHER" id="PTHR11070">
    <property type="entry name" value="UVRD / RECB / PCRA DNA HELICASE FAMILY MEMBER"/>
    <property type="match status" value="1"/>
</dbReference>
<dbReference type="GO" id="GO:0000725">
    <property type="term" value="P:recombinational repair"/>
    <property type="evidence" value="ECO:0007669"/>
    <property type="project" value="TreeGrafter"/>
</dbReference>
<dbReference type="GO" id="GO:0005524">
    <property type="term" value="F:ATP binding"/>
    <property type="evidence" value="ECO:0007669"/>
    <property type="project" value="UniProtKB-UniRule"/>
</dbReference>
<accession>A0A919UDM2</accession>